<keyword evidence="6" id="KW-1185">Reference proteome</keyword>
<reference evidence="5" key="2">
    <citation type="submission" date="2021-01" db="UniProtKB">
        <authorList>
            <consortium name="EnsemblPlants"/>
        </authorList>
    </citation>
    <scope>IDENTIFICATION</scope>
</reference>
<reference evidence="5 6" key="1">
    <citation type="journal article" date="2016" name="G3 (Bethesda)">
        <title>First Draft Assembly and Annotation of the Genome of a California Endemic Oak Quercus lobata Nee (Fagaceae).</title>
        <authorList>
            <person name="Sork V.L."/>
            <person name="Fitz-Gibbon S.T."/>
            <person name="Puiu D."/>
            <person name="Crepeau M."/>
            <person name="Gugger P.F."/>
            <person name="Sherman R."/>
            <person name="Stevens K."/>
            <person name="Langley C.H."/>
            <person name="Pellegrini M."/>
            <person name="Salzberg S.L."/>
        </authorList>
    </citation>
    <scope>NUCLEOTIDE SEQUENCE [LARGE SCALE GENOMIC DNA]</scope>
    <source>
        <strain evidence="5 6">cv. SW786</strain>
    </source>
</reference>
<dbReference type="AlphaFoldDB" id="A0A7N2MAP0"/>
<dbReference type="Proteomes" id="UP000594261">
    <property type="component" value="Chromosome 8"/>
</dbReference>
<dbReference type="InParanoid" id="A0A7N2MAP0"/>
<organism evidence="5 6">
    <name type="scientific">Quercus lobata</name>
    <name type="common">Valley oak</name>
    <dbReference type="NCBI Taxonomy" id="97700"/>
    <lineage>
        <taxon>Eukaryota</taxon>
        <taxon>Viridiplantae</taxon>
        <taxon>Streptophyta</taxon>
        <taxon>Embryophyta</taxon>
        <taxon>Tracheophyta</taxon>
        <taxon>Spermatophyta</taxon>
        <taxon>Magnoliopsida</taxon>
        <taxon>eudicotyledons</taxon>
        <taxon>Gunneridae</taxon>
        <taxon>Pentapetalae</taxon>
        <taxon>rosids</taxon>
        <taxon>fabids</taxon>
        <taxon>Fagales</taxon>
        <taxon>Fagaceae</taxon>
        <taxon>Quercus</taxon>
    </lineage>
</organism>
<evidence type="ECO:0000313" key="5">
    <source>
        <dbReference type="EnsemblPlants" id="QL08p032252:mrna:CDS:1"/>
    </source>
</evidence>
<name>A0A7N2MAP0_QUELO</name>
<dbReference type="Gramene" id="QL08p032252:mrna">
    <property type="protein sequence ID" value="QL08p032252:mrna:CDS:1"/>
    <property type="gene ID" value="QL08p032252"/>
</dbReference>
<sequence length="142" mass="15504">MQPKLRTLAIPMPRRSQLQALLARLGHTPNLALSMLSTTISPKPYPTSPIVGQLQGLYVIAALDGLDSYVTTSIMFTNKQYNRSTIQLQGTRFIKQPVGEVAVVGGTGKFRFARGNATAETYSLDVTTQYTVIQCNVTVQLS</sequence>
<keyword evidence="4" id="KW-0052">Apoplast</keyword>
<dbReference type="PANTHER" id="PTHR21495">
    <property type="entry name" value="NUCLEOPORIN-RELATED"/>
    <property type="match status" value="1"/>
</dbReference>
<dbReference type="InterPro" id="IPR004265">
    <property type="entry name" value="Dirigent"/>
</dbReference>
<evidence type="ECO:0000256" key="4">
    <source>
        <dbReference type="RuleBase" id="RU363099"/>
    </source>
</evidence>
<accession>A0A7N2MAP0</accession>
<evidence type="ECO:0000256" key="2">
    <source>
        <dbReference type="ARBA" id="ARBA00011738"/>
    </source>
</evidence>
<evidence type="ECO:0000313" key="6">
    <source>
        <dbReference type="Proteomes" id="UP000594261"/>
    </source>
</evidence>
<dbReference type="EnsemblPlants" id="QL08p032252:mrna">
    <property type="protein sequence ID" value="QL08p032252:mrna:CDS:1"/>
    <property type="gene ID" value="QL08p032252"/>
</dbReference>
<protein>
    <recommendedName>
        <fullName evidence="4">Dirigent protein</fullName>
    </recommendedName>
</protein>
<comment type="similarity">
    <text evidence="1 4">Belongs to the plant dirigent protein family.</text>
</comment>
<dbReference type="EMBL" id="LRBV02000008">
    <property type="status" value="NOT_ANNOTATED_CDS"/>
    <property type="molecule type" value="Genomic_DNA"/>
</dbReference>
<dbReference type="Pfam" id="PF03018">
    <property type="entry name" value="Dirigent"/>
    <property type="match status" value="1"/>
</dbReference>
<evidence type="ECO:0000256" key="3">
    <source>
        <dbReference type="ARBA" id="ARBA00022525"/>
    </source>
</evidence>
<comment type="subcellular location">
    <subcellularLocation>
        <location evidence="4">Secreted</location>
        <location evidence="4">Extracellular space</location>
        <location evidence="4">Apoplast</location>
    </subcellularLocation>
</comment>
<dbReference type="InterPro" id="IPR044859">
    <property type="entry name" value="Allene_oxi_cyc_Dirigent"/>
</dbReference>
<evidence type="ECO:0000256" key="1">
    <source>
        <dbReference type="ARBA" id="ARBA00010746"/>
    </source>
</evidence>
<proteinExistence type="inferred from homology"/>
<dbReference type="Gene3D" id="2.40.480.10">
    <property type="entry name" value="Allene oxide cyclase-like"/>
    <property type="match status" value="1"/>
</dbReference>
<keyword evidence="3 4" id="KW-0964">Secreted</keyword>
<comment type="function">
    <text evidence="4">Dirigent proteins impart stereoselectivity on the phenoxy radical-coupling reaction, yielding optically active lignans from two molecules of coniferyl alcohol in the biosynthesis of lignans, flavonolignans, and alkaloids and thus plays a central role in plant secondary metabolism.</text>
</comment>
<dbReference type="GO" id="GO:0048046">
    <property type="term" value="C:apoplast"/>
    <property type="evidence" value="ECO:0007669"/>
    <property type="project" value="UniProtKB-SubCell"/>
</dbReference>
<dbReference type="GO" id="GO:0009699">
    <property type="term" value="P:phenylpropanoid biosynthetic process"/>
    <property type="evidence" value="ECO:0007669"/>
    <property type="project" value="UniProtKB-ARBA"/>
</dbReference>
<comment type="subunit">
    <text evidence="2 4">Homodimer.</text>
</comment>